<dbReference type="InterPro" id="IPR002110">
    <property type="entry name" value="Ankyrin_rpt"/>
</dbReference>
<dbReference type="Gene3D" id="1.25.40.20">
    <property type="entry name" value="Ankyrin repeat-containing domain"/>
    <property type="match status" value="4"/>
</dbReference>
<gene>
    <name evidence="4" type="ORF">QBC38DRAFT_525627</name>
</gene>
<dbReference type="SUPFAM" id="SSF48403">
    <property type="entry name" value="Ankyrin repeat"/>
    <property type="match status" value="2"/>
</dbReference>
<evidence type="ECO:0000256" key="2">
    <source>
        <dbReference type="ARBA" id="ARBA00023043"/>
    </source>
</evidence>
<evidence type="ECO:0000256" key="3">
    <source>
        <dbReference type="PROSITE-ProRule" id="PRU00023"/>
    </source>
</evidence>
<feature type="repeat" description="ANK" evidence="3">
    <location>
        <begin position="170"/>
        <end position="202"/>
    </location>
</feature>
<protein>
    <submittedName>
        <fullName evidence="4">Ankyrin repeat-containing domain protein</fullName>
    </submittedName>
</protein>
<dbReference type="Proteomes" id="UP001301958">
    <property type="component" value="Unassembled WGS sequence"/>
</dbReference>
<feature type="repeat" description="ANK" evidence="3">
    <location>
        <begin position="506"/>
        <end position="529"/>
    </location>
</feature>
<keyword evidence="1" id="KW-0677">Repeat</keyword>
<organism evidence="4 5">
    <name type="scientific">Podospora fimiseda</name>
    <dbReference type="NCBI Taxonomy" id="252190"/>
    <lineage>
        <taxon>Eukaryota</taxon>
        <taxon>Fungi</taxon>
        <taxon>Dikarya</taxon>
        <taxon>Ascomycota</taxon>
        <taxon>Pezizomycotina</taxon>
        <taxon>Sordariomycetes</taxon>
        <taxon>Sordariomycetidae</taxon>
        <taxon>Sordariales</taxon>
        <taxon>Podosporaceae</taxon>
        <taxon>Podospora</taxon>
    </lineage>
</organism>
<keyword evidence="5" id="KW-1185">Reference proteome</keyword>
<dbReference type="PROSITE" id="PS50088">
    <property type="entry name" value="ANK_REPEAT"/>
    <property type="match status" value="3"/>
</dbReference>
<evidence type="ECO:0000313" key="5">
    <source>
        <dbReference type="Proteomes" id="UP001301958"/>
    </source>
</evidence>
<dbReference type="SMART" id="SM00248">
    <property type="entry name" value="ANK"/>
    <property type="match status" value="8"/>
</dbReference>
<reference evidence="4" key="1">
    <citation type="journal article" date="2023" name="Mol. Phylogenet. Evol.">
        <title>Genome-scale phylogeny and comparative genomics of the fungal order Sordariales.</title>
        <authorList>
            <person name="Hensen N."/>
            <person name="Bonometti L."/>
            <person name="Westerberg I."/>
            <person name="Brannstrom I.O."/>
            <person name="Guillou S."/>
            <person name="Cros-Aarteil S."/>
            <person name="Calhoun S."/>
            <person name="Haridas S."/>
            <person name="Kuo A."/>
            <person name="Mondo S."/>
            <person name="Pangilinan J."/>
            <person name="Riley R."/>
            <person name="LaButti K."/>
            <person name="Andreopoulos B."/>
            <person name="Lipzen A."/>
            <person name="Chen C."/>
            <person name="Yan M."/>
            <person name="Daum C."/>
            <person name="Ng V."/>
            <person name="Clum A."/>
            <person name="Steindorff A."/>
            <person name="Ohm R.A."/>
            <person name="Martin F."/>
            <person name="Silar P."/>
            <person name="Natvig D.O."/>
            <person name="Lalanne C."/>
            <person name="Gautier V."/>
            <person name="Ament-Velasquez S.L."/>
            <person name="Kruys A."/>
            <person name="Hutchinson M.I."/>
            <person name="Powell A.J."/>
            <person name="Barry K."/>
            <person name="Miller A.N."/>
            <person name="Grigoriev I.V."/>
            <person name="Debuchy R."/>
            <person name="Gladieux P."/>
            <person name="Hiltunen Thoren M."/>
            <person name="Johannesson H."/>
        </authorList>
    </citation>
    <scope>NUCLEOTIDE SEQUENCE</scope>
    <source>
        <strain evidence="4">CBS 990.96</strain>
    </source>
</reference>
<proteinExistence type="predicted"/>
<dbReference type="PANTHER" id="PTHR24166">
    <property type="entry name" value="ROLLING PEBBLES, ISOFORM B"/>
    <property type="match status" value="1"/>
</dbReference>
<dbReference type="PROSITE" id="PS50297">
    <property type="entry name" value="ANK_REP_REGION"/>
    <property type="match status" value="3"/>
</dbReference>
<feature type="repeat" description="ANK" evidence="3">
    <location>
        <begin position="22"/>
        <end position="45"/>
    </location>
</feature>
<dbReference type="AlphaFoldDB" id="A0AAN7BY99"/>
<dbReference type="InterPro" id="IPR050889">
    <property type="entry name" value="Dendritic_Spine_Reg/Scaffold"/>
</dbReference>
<accession>A0AAN7BY99</accession>
<dbReference type="InterPro" id="IPR036770">
    <property type="entry name" value="Ankyrin_rpt-contain_sf"/>
</dbReference>
<sequence length="529" mass="59397">MGRLDIVERMYNPRELMDLDSEGRTAWHYACYHGHLDVVKYLLDKDEVLSDNPAVQDKQLAAPLILAATEGYLKIVQLLLPRLSIEELKAQFSHAVEQGLVHFMDLILKAVLKLDPSPSQDLFLSKHEYTFSEHPLTPIQTTAFQNQPRVIEFLLLHHYNYSLDEVGSDSGTTPLVLAAQNQALESMRLLLDAGASPDALNNRGRPILSVAVFLKRPAVVQLLLDYGASRRLTGYWACYENMLKFCVANSTLHVFRILLKHIKRMWKFGPAPEKVPTPEEALKITIEGDQPQMFIFCNKYLSGQYREAVEKVMQEQKAKLGSMVERAASRKSIKVFKGLYSIVFNYVDMNNTGGLIGSALQTAAVLDNKSDTIQKFEMLLANLGNRSISGTDESGHPVLNGLWGTVLHAAAWSRNRLVVTAIIDRQSSLKDQADMMGRLPLHVAAMRDDWELLQQLSTDKSTFYSTDKMKCNALHMACGLDKISVVRGILETAESPSELLRTPDVDGWTPLHWACRSSVNVDLVKFLLE</sequence>
<dbReference type="EMBL" id="MU865290">
    <property type="protein sequence ID" value="KAK4231876.1"/>
    <property type="molecule type" value="Genomic_DNA"/>
</dbReference>
<evidence type="ECO:0000256" key="1">
    <source>
        <dbReference type="ARBA" id="ARBA00022737"/>
    </source>
</evidence>
<name>A0AAN7BY99_9PEZI</name>
<dbReference type="Pfam" id="PF12796">
    <property type="entry name" value="Ank_2"/>
    <property type="match status" value="3"/>
</dbReference>
<comment type="caution">
    <text evidence="4">The sequence shown here is derived from an EMBL/GenBank/DDBJ whole genome shotgun (WGS) entry which is preliminary data.</text>
</comment>
<evidence type="ECO:0000313" key="4">
    <source>
        <dbReference type="EMBL" id="KAK4231876.1"/>
    </source>
</evidence>
<dbReference type="PANTHER" id="PTHR24166:SF48">
    <property type="entry name" value="PROTEIN VAPYRIN"/>
    <property type="match status" value="1"/>
</dbReference>
<reference evidence="4" key="2">
    <citation type="submission" date="2023-05" db="EMBL/GenBank/DDBJ databases">
        <authorList>
            <consortium name="Lawrence Berkeley National Laboratory"/>
            <person name="Steindorff A."/>
            <person name="Hensen N."/>
            <person name="Bonometti L."/>
            <person name="Westerberg I."/>
            <person name="Brannstrom I.O."/>
            <person name="Guillou S."/>
            <person name="Cros-Aarteil S."/>
            <person name="Calhoun S."/>
            <person name="Haridas S."/>
            <person name="Kuo A."/>
            <person name="Mondo S."/>
            <person name="Pangilinan J."/>
            <person name="Riley R."/>
            <person name="Labutti K."/>
            <person name="Andreopoulos B."/>
            <person name="Lipzen A."/>
            <person name="Chen C."/>
            <person name="Yanf M."/>
            <person name="Daum C."/>
            <person name="Ng V."/>
            <person name="Clum A."/>
            <person name="Ohm R."/>
            <person name="Martin F."/>
            <person name="Silar P."/>
            <person name="Natvig D."/>
            <person name="Lalanne C."/>
            <person name="Gautier V."/>
            <person name="Ament-Velasquez S.L."/>
            <person name="Kruys A."/>
            <person name="Hutchinson M.I."/>
            <person name="Powell A.J."/>
            <person name="Barry K."/>
            <person name="Miller A.N."/>
            <person name="Grigoriev I.V."/>
            <person name="Debuchy R."/>
            <person name="Gladieux P."/>
            <person name="Thoren M.H."/>
            <person name="Johannesson H."/>
        </authorList>
    </citation>
    <scope>NUCLEOTIDE SEQUENCE</scope>
    <source>
        <strain evidence="4">CBS 990.96</strain>
    </source>
</reference>
<keyword evidence="2 3" id="KW-0040">ANK repeat</keyword>